<proteinExistence type="predicted"/>
<name>A0ABZ1YR08_9NOCA</name>
<feature type="transmembrane region" description="Helical" evidence="1">
    <location>
        <begin position="251"/>
        <end position="273"/>
    </location>
</feature>
<dbReference type="SUPFAM" id="SSF52833">
    <property type="entry name" value="Thioredoxin-like"/>
    <property type="match status" value="1"/>
</dbReference>
<feature type="domain" description="Thioredoxin" evidence="2">
    <location>
        <begin position="33"/>
        <end position="190"/>
    </location>
</feature>
<evidence type="ECO:0000313" key="3">
    <source>
        <dbReference type="EMBL" id="WUV44179.1"/>
    </source>
</evidence>
<keyword evidence="4" id="KW-1185">Reference proteome</keyword>
<dbReference type="Proteomes" id="UP001432062">
    <property type="component" value="Chromosome"/>
</dbReference>
<evidence type="ECO:0000256" key="1">
    <source>
        <dbReference type="SAM" id="Phobius"/>
    </source>
</evidence>
<dbReference type="InterPro" id="IPR036249">
    <property type="entry name" value="Thioredoxin-like_sf"/>
</dbReference>
<organism evidence="3 4">
    <name type="scientific">Nocardia vinacea</name>
    <dbReference type="NCBI Taxonomy" id="96468"/>
    <lineage>
        <taxon>Bacteria</taxon>
        <taxon>Bacillati</taxon>
        <taxon>Actinomycetota</taxon>
        <taxon>Actinomycetes</taxon>
        <taxon>Mycobacteriales</taxon>
        <taxon>Nocardiaceae</taxon>
        <taxon>Nocardia</taxon>
    </lineage>
</organism>
<evidence type="ECO:0000259" key="2">
    <source>
        <dbReference type="PROSITE" id="PS51352"/>
    </source>
</evidence>
<reference evidence="3" key="1">
    <citation type="submission" date="2022-10" db="EMBL/GenBank/DDBJ databases">
        <title>The complete genomes of actinobacterial strains from the NBC collection.</title>
        <authorList>
            <person name="Joergensen T.S."/>
            <person name="Alvarez Arevalo M."/>
            <person name="Sterndorff E.B."/>
            <person name="Faurdal D."/>
            <person name="Vuksanovic O."/>
            <person name="Mourched A.-S."/>
            <person name="Charusanti P."/>
            <person name="Shaw S."/>
            <person name="Blin K."/>
            <person name="Weber T."/>
        </authorList>
    </citation>
    <scope>NUCLEOTIDE SEQUENCE</scope>
    <source>
        <strain evidence="3">NBC_01482</strain>
    </source>
</reference>
<dbReference type="InterPro" id="IPR000866">
    <property type="entry name" value="AhpC/TSA"/>
</dbReference>
<sequence>MSTASTTRGARYRFDRPTFSVIMRDLRIPRDDLGVGDPIPRIDLPTIEGGRFSTDSMVADGRPVLLVFGSLTCPVTESAGPGLLDLHRRYGDAIRFVVVNVREAHPGADIPQPSAIEEKMRNTRALGRHHGFAFEVAVDDIDGTVHRAFGTRPSSAYIIDPSGTIVFRAHWSNRREPLEDALRAVVAGRAPSRPNVGQTIRALIRMAVYADVALDAAGRGALRDFWRAAPPAAAMITLSRLFRFLPNDRRIAPTVAATLALCAAAAAGIWLVLP</sequence>
<dbReference type="Gene3D" id="3.40.30.10">
    <property type="entry name" value="Glutaredoxin"/>
    <property type="match status" value="1"/>
</dbReference>
<dbReference type="EMBL" id="CP109441">
    <property type="protein sequence ID" value="WUV44179.1"/>
    <property type="molecule type" value="Genomic_DNA"/>
</dbReference>
<dbReference type="RefSeq" id="WP_327097535.1">
    <property type="nucleotide sequence ID" value="NZ_CP109149.1"/>
</dbReference>
<gene>
    <name evidence="3" type="ORF">OG563_34120</name>
</gene>
<dbReference type="Pfam" id="PF00578">
    <property type="entry name" value="AhpC-TSA"/>
    <property type="match status" value="1"/>
</dbReference>
<accession>A0ABZ1YR08</accession>
<keyword evidence="1" id="KW-1133">Transmembrane helix</keyword>
<dbReference type="InterPro" id="IPR013766">
    <property type="entry name" value="Thioredoxin_domain"/>
</dbReference>
<evidence type="ECO:0000313" key="4">
    <source>
        <dbReference type="Proteomes" id="UP001432062"/>
    </source>
</evidence>
<protein>
    <submittedName>
        <fullName evidence="3">Redoxin domain-containing protein</fullName>
    </submittedName>
</protein>
<keyword evidence="1" id="KW-0472">Membrane</keyword>
<dbReference type="PROSITE" id="PS51352">
    <property type="entry name" value="THIOREDOXIN_2"/>
    <property type="match status" value="1"/>
</dbReference>
<keyword evidence="1" id="KW-0812">Transmembrane</keyword>